<dbReference type="Gene3D" id="2.60.40.1120">
    <property type="entry name" value="Carboxypeptidase-like, regulatory domain"/>
    <property type="match status" value="1"/>
</dbReference>
<gene>
    <name evidence="12" type="ORF">DCC81_07405</name>
</gene>
<keyword evidence="13" id="KW-1185">Reference proteome</keyword>
<dbReference type="Gene3D" id="2.40.170.20">
    <property type="entry name" value="TonB-dependent receptor, beta-barrel domain"/>
    <property type="match status" value="1"/>
</dbReference>
<dbReference type="InterPro" id="IPR008969">
    <property type="entry name" value="CarboxyPept-like_regulatory"/>
</dbReference>
<evidence type="ECO:0000256" key="4">
    <source>
        <dbReference type="ARBA" id="ARBA00022692"/>
    </source>
</evidence>
<sequence length="1058" mass="116668">MKLPQLSLARFRYLVLLVFCCLQQSLLYAQSQKISGIILDSKGHPVQSATVTIKGGKPGTMSDAQGKFELPASAASKVHISMTGYEPVDMEFSPGVPVYVTLREKDKQLDEVIVVGYGKQKKKDLTGSVVSIKSDELMKANPVTLEQGIQGKAAGVFVTQTDGAPGAGMSIQIRGTNSFLGGTEPLYVIDGVPMDADNASNTPSSGSSYEEAKMNTLSFLNPADVESIEILKDASATAIYGSRGANGVVIITTKKGADKQDRIDFNILTSVSSITKKYNLLNAEQFANYQNEAYINSDIYLGTNYQATQTLPYPGRYDSVQQRYLRGPQDYRGRGTNWQDMLFQNAPKQDYTVTLSGGSNHNTYLISGDLLDQKGIVIGSRFRRYSLRANLDRAVKSWLQVGTSFNYSNTVNKMVTTGASVVGPEGGVIKSALTFLPTVALVDTTTGLFSQLFYTSNPYQYALQALDQVSGSRMFSSSYVEAKLVKGLTFRSVLGWNVSADRRDQYYPTTINEGSASGGRAYVGTTNSSNVSSENYFTYDKKWDVHAVNATAGISYNNGVWRSQLDGVSKFMNDALQNNNLGAAAVYNQPSSNYSDWRLVSYYGRLNYIFHDRYLVTGTYRRDGSSKFAVDNKWAGFASGALAWRVSEEKFLKSVKWLNNLKARASLGQSGNQGIGSYSSLSQISAANYPYSGTVANGYVISYLGNDKLKWETTRQFDGGLDIGLLNDRISVVLDYYYKKTYNLLQYVTLPTSTGFASQLENVGTIQNRGFEAAVNARVIEGKKFRWSVAANISTNTNKILDLGGVNEQWVQTIGTEPVNYQPFVQRVGQPIGLIMGWKEDGIFQNEAEVRKSNFFSGQPDAIIKREVGEIRYKDLNGDGVIDNNDRTVIGNVNPKFYYGFNSEFSYGNFDLSIFFQGVQGGNIINTLKYVTDNLGSYSNTTVDAYNKRWTGEGSGGTNPKAILNSWRSFKFSDRYVEDGSYLRLKNINLGYTFNLKNTEILKSLRAYLSVNNVFTVTHYSGYDPEVNGFGQDPSRRGVDLGNYPTSRTFALGVNCSF</sequence>
<keyword evidence="2 8" id="KW-0813">Transport</keyword>
<dbReference type="Pfam" id="PF07715">
    <property type="entry name" value="Plug"/>
    <property type="match status" value="1"/>
</dbReference>
<dbReference type="InterPro" id="IPR036942">
    <property type="entry name" value="Beta-barrel_TonB_sf"/>
</dbReference>
<dbReference type="InterPro" id="IPR000531">
    <property type="entry name" value="Beta-barrel_TonB"/>
</dbReference>
<proteinExistence type="inferred from homology"/>
<dbReference type="AlphaFoldDB" id="A0A2T7BNM7"/>
<dbReference type="SUPFAM" id="SSF56935">
    <property type="entry name" value="Porins"/>
    <property type="match status" value="1"/>
</dbReference>
<dbReference type="EMBL" id="QCYK01000001">
    <property type="protein sequence ID" value="PUZ29278.1"/>
    <property type="molecule type" value="Genomic_DNA"/>
</dbReference>
<dbReference type="Gene3D" id="2.170.130.10">
    <property type="entry name" value="TonB-dependent receptor, plug domain"/>
    <property type="match status" value="1"/>
</dbReference>
<evidence type="ECO:0000313" key="12">
    <source>
        <dbReference type="EMBL" id="PUZ29278.1"/>
    </source>
</evidence>
<comment type="subcellular location">
    <subcellularLocation>
        <location evidence="1 8">Cell outer membrane</location>
        <topology evidence="1 8">Multi-pass membrane protein</topology>
    </subcellularLocation>
</comment>
<organism evidence="12 13">
    <name type="scientific">Chitinophaga parva</name>
    <dbReference type="NCBI Taxonomy" id="2169414"/>
    <lineage>
        <taxon>Bacteria</taxon>
        <taxon>Pseudomonadati</taxon>
        <taxon>Bacteroidota</taxon>
        <taxon>Chitinophagia</taxon>
        <taxon>Chitinophagales</taxon>
        <taxon>Chitinophagaceae</taxon>
        <taxon>Chitinophaga</taxon>
    </lineage>
</organism>
<feature type="domain" description="TonB-dependent receptor-like beta-barrel" evidence="10">
    <location>
        <begin position="467"/>
        <end position="1014"/>
    </location>
</feature>
<evidence type="ECO:0000256" key="8">
    <source>
        <dbReference type="PROSITE-ProRule" id="PRU01360"/>
    </source>
</evidence>
<evidence type="ECO:0000256" key="7">
    <source>
        <dbReference type="ARBA" id="ARBA00023237"/>
    </source>
</evidence>
<dbReference type="NCBIfam" id="TIGR04057">
    <property type="entry name" value="SusC_RagA_signa"/>
    <property type="match status" value="1"/>
</dbReference>
<dbReference type="GO" id="GO:0009279">
    <property type="term" value="C:cell outer membrane"/>
    <property type="evidence" value="ECO:0007669"/>
    <property type="project" value="UniProtKB-SubCell"/>
</dbReference>
<dbReference type="InterPro" id="IPR023996">
    <property type="entry name" value="TonB-dep_OMP_SusC/RagA"/>
</dbReference>
<dbReference type="InterPro" id="IPR012910">
    <property type="entry name" value="Plug_dom"/>
</dbReference>
<keyword evidence="3 8" id="KW-1134">Transmembrane beta strand</keyword>
<evidence type="ECO:0000259" key="11">
    <source>
        <dbReference type="Pfam" id="PF07715"/>
    </source>
</evidence>
<evidence type="ECO:0000256" key="9">
    <source>
        <dbReference type="RuleBase" id="RU003357"/>
    </source>
</evidence>
<comment type="caution">
    <text evidence="12">The sequence shown here is derived from an EMBL/GenBank/DDBJ whole genome shotgun (WGS) entry which is preliminary data.</text>
</comment>
<evidence type="ECO:0000259" key="10">
    <source>
        <dbReference type="Pfam" id="PF00593"/>
    </source>
</evidence>
<dbReference type="Pfam" id="PF00593">
    <property type="entry name" value="TonB_dep_Rec_b-barrel"/>
    <property type="match status" value="1"/>
</dbReference>
<dbReference type="FunFam" id="2.170.130.10:FF:000008">
    <property type="entry name" value="SusC/RagA family TonB-linked outer membrane protein"/>
    <property type="match status" value="1"/>
</dbReference>
<dbReference type="InterPro" id="IPR039426">
    <property type="entry name" value="TonB-dep_rcpt-like"/>
</dbReference>
<name>A0A2T7BNM7_9BACT</name>
<dbReference type="Proteomes" id="UP000244450">
    <property type="component" value="Unassembled WGS sequence"/>
</dbReference>
<evidence type="ECO:0000256" key="3">
    <source>
        <dbReference type="ARBA" id="ARBA00022452"/>
    </source>
</evidence>
<evidence type="ECO:0000256" key="2">
    <source>
        <dbReference type="ARBA" id="ARBA00022448"/>
    </source>
</evidence>
<evidence type="ECO:0000256" key="1">
    <source>
        <dbReference type="ARBA" id="ARBA00004571"/>
    </source>
</evidence>
<reference evidence="12 13" key="1">
    <citation type="submission" date="2018-04" db="EMBL/GenBank/DDBJ databases">
        <title>Chitinophaga fuyangensis sp. nov., isolated from soil in a chemical factory.</title>
        <authorList>
            <person name="Chen K."/>
        </authorList>
    </citation>
    <scope>NUCLEOTIDE SEQUENCE [LARGE SCALE GENOMIC DNA]</scope>
    <source>
        <strain evidence="12 13">LY-1</strain>
    </source>
</reference>
<dbReference type="InterPro" id="IPR023997">
    <property type="entry name" value="TonB-dep_OMP_SusC/RagA_CS"/>
</dbReference>
<keyword evidence="4 8" id="KW-0812">Transmembrane</keyword>
<dbReference type="OrthoDB" id="9768177at2"/>
<evidence type="ECO:0000256" key="5">
    <source>
        <dbReference type="ARBA" id="ARBA00023077"/>
    </source>
</evidence>
<keyword evidence="7 8" id="KW-0998">Cell outer membrane</keyword>
<protein>
    <submittedName>
        <fullName evidence="12">TonB-dependent receptor</fullName>
    </submittedName>
</protein>
<dbReference type="SUPFAM" id="SSF49464">
    <property type="entry name" value="Carboxypeptidase regulatory domain-like"/>
    <property type="match status" value="1"/>
</dbReference>
<comment type="similarity">
    <text evidence="8 9">Belongs to the TonB-dependent receptor family.</text>
</comment>
<keyword evidence="6 8" id="KW-0472">Membrane</keyword>
<dbReference type="NCBIfam" id="TIGR04056">
    <property type="entry name" value="OMP_RagA_SusC"/>
    <property type="match status" value="1"/>
</dbReference>
<dbReference type="Pfam" id="PF13715">
    <property type="entry name" value="CarbopepD_reg_2"/>
    <property type="match status" value="1"/>
</dbReference>
<dbReference type="RefSeq" id="WP_108685917.1">
    <property type="nucleotide sequence ID" value="NZ_QCYK01000001.1"/>
</dbReference>
<evidence type="ECO:0000313" key="13">
    <source>
        <dbReference type="Proteomes" id="UP000244450"/>
    </source>
</evidence>
<accession>A0A2T7BNM7</accession>
<evidence type="ECO:0000256" key="6">
    <source>
        <dbReference type="ARBA" id="ARBA00023136"/>
    </source>
</evidence>
<keyword evidence="5 9" id="KW-0798">TonB box</keyword>
<keyword evidence="12" id="KW-0675">Receptor</keyword>
<feature type="domain" description="TonB-dependent receptor plug" evidence="11">
    <location>
        <begin position="121"/>
        <end position="248"/>
    </location>
</feature>
<dbReference type="InterPro" id="IPR037066">
    <property type="entry name" value="Plug_dom_sf"/>
</dbReference>
<dbReference type="PROSITE" id="PS52016">
    <property type="entry name" value="TONB_DEPENDENT_REC_3"/>
    <property type="match status" value="1"/>
</dbReference>